<feature type="region of interest" description="Disordered" evidence="6">
    <location>
        <begin position="432"/>
        <end position="453"/>
    </location>
</feature>
<keyword evidence="9" id="KW-1185">Reference proteome</keyword>
<keyword evidence="5" id="KW-0175">Coiled coil</keyword>
<keyword evidence="2" id="KW-0378">Hydrolase</keyword>
<feature type="compositionally biased region" description="Low complexity" evidence="6">
    <location>
        <begin position="552"/>
        <end position="586"/>
    </location>
</feature>
<dbReference type="SUPFAM" id="SSF52540">
    <property type="entry name" value="P-loop containing nucleoside triphosphate hydrolases"/>
    <property type="match status" value="1"/>
</dbReference>
<dbReference type="SUPFAM" id="SSF48452">
    <property type="entry name" value="TPR-like"/>
    <property type="match status" value="1"/>
</dbReference>
<dbReference type="GO" id="GO:0004386">
    <property type="term" value="F:helicase activity"/>
    <property type="evidence" value="ECO:0007669"/>
    <property type="project" value="UniProtKB-KW"/>
</dbReference>
<organism evidence="8 9">
    <name type="scientific">Leucosporidium creatinivorum</name>
    <dbReference type="NCBI Taxonomy" id="106004"/>
    <lineage>
        <taxon>Eukaryota</taxon>
        <taxon>Fungi</taxon>
        <taxon>Dikarya</taxon>
        <taxon>Basidiomycota</taxon>
        <taxon>Pucciniomycotina</taxon>
        <taxon>Microbotryomycetes</taxon>
        <taxon>Leucosporidiales</taxon>
        <taxon>Leucosporidium</taxon>
    </lineage>
</organism>
<evidence type="ECO:0000256" key="6">
    <source>
        <dbReference type="SAM" id="MobiDB-lite"/>
    </source>
</evidence>
<feature type="coiled-coil region" evidence="5">
    <location>
        <begin position="397"/>
        <end position="427"/>
    </location>
</feature>
<feature type="domain" description="UvrD-like helicase C-terminal" evidence="7">
    <location>
        <begin position="1276"/>
        <end position="1351"/>
    </location>
</feature>
<evidence type="ECO:0000256" key="4">
    <source>
        <dbReference type="ARBA" id="ARBA00022840"/>
    </source>
</evidence>
<dbReference type="PANTHER" id="PTHR21529:SF4">
    <property type="entry name" value="TPR AND ANKYRIN REPEAT-CONTAINING PROTEIN 1"/>
    <property type="match status" value="1"/>
</dbReference>
<evidence type="ECO:0000256" key="2">
    <source>
        <dbReference type="ARBA" id="ARBA00022801"/>
    </source>
</evidence>
<accession>A0A1Y2EZB6</accession>
<feature type="compositionally biased region" description="Basic and acidic residues" evidence="6">
    <location>
        <begin position="2475"/>
        <end position="2486"/>
    </location>
</feature>
<evidence type="ECO:0000256" key="1">
    <source>
        <dbReference type="ARBA" id="ARBA00022741"/>
    </source>
</evidence>
<sequence>MEQLLHIHYMHTKVSDLITTPPPRPDNAQCTELISGAIALIKLFRGPHPFFKSPQHREQWAELAQQAQEKLAGLGAEQTAHGGGLIIAKRELVWAQVMGSDHWRRPLTELLRSDAAGMVSFVNERMIGAVRQVEAASALIFVGHRDWATLNRWERIQVTLAAKRYYEENDYWFVLQVINDKTAASPGSTRLTLSDGESCVEGIVKKSSLLARKDKDGASRRLRQFDLVYLEAWARDGIVLTFLDFLFRSPSFQKQPRELFGRPVHPLPSPQARWSTVGVFGGDESKGFVDFREFAPKESRGFSGRGVTTRLYLRLGSSFPPIDYPPLVIPALMELGPLATCYFVSLPESTAFSIAEWLAQATFNHAPASSFAGVFVEGCGKYIKGVLNHRCPADSAFEEALRRLTNLDQVIEDLDDLVKRFERYEASSQKIASGRGLSQKERKRAGAGGTLTRPALDWKKTDRFEAVCTLPEPTTLLAASNALKFCREQQWKCIGTLVKLLPAVLKAESTLEQLYHAHLDRVTLSRSAPTPASNRTLSLSLSLALPSASSASSDSTPASASASVPNPLKPLPLSTTTPKTRPKATPVSSTPRPLAAEAPAKPVRAPTTILPLRAASYFEDVASEGGEWTLLIAGRALKDWRALKDPVRTGAVEKMLIALSHGDFGGDNQKQLVGNHGEVPIYEAKVLGDLRLVYQVDVLPQGRDQVTQILRVWGIERHSTLDNRVWSAISNHSRKRGDEYRRRCNYRRKALQRGAKAQTTTLPQTFPFVDEPEVGPLAAEGFSETEMLKLHDLIALSKFVPFSKGVIRTILAQDDEAQHLFNMSPREREVVDHPSSSFIIGRSGTGKTTCILFKMIGLEQAAKLAPGLATRGKLRQVFLTQSPVLASKVKLYYQSIIATLASSKLTEEEAKAVAQQRALAAEREDLDDLEDESSALKGLPSRFSDLKDEHFPLFLSFDTLLTLLESEYSIDWGTRRTSEGQRAAFKRYKLEDSDATEQIGVDLDAKDDILDSLETSTTSSRLWERFVDAETFTDWFASFDQRLTKGVDPALCFSEILGIIRGSELAVETPKGYLSREDYLGLSERHSTYVSLRPAIYDIFLAYLKRKQNDLDRADRTHSLIQALAKHLSRWPPNSTTSTSTRLKIHFWPTAAVYRQEERQAQLADRKPVESKLFSLSLNYRSHAGITRVGSSLVDALLRLFPESIDRLPPEKGLVEGPKPIWLLSSEDAEAGDDLTSNFLFGEAGSGVEFGAEQVILVRNEAARENLRKKTGDVGLIMTIAEAKGLEFSEVLLWDYFADSTSSAADWRVILNLWKSGKGVPAFDAVRHASIGQELRHLYVAVTRARNVLCIADRDRTGDAMRNYFEHLELIKTIRPGESLPILAAASSSEAWLKQGRAMYSRRLYRQAAQCFRKAGAKLEESIANAYEERRKAKAAFRLAGRPTAAVVALFARVATLFRACARLAGESSSQRGKLYIVSADLFLSADRPADAASDFEQAGEFDRSALLFLRARKIEEAVRVVKAHITKVQDSTRAKVFYPARLSYLKRGKIESAKTLFATDEELLTFAEDYGFDDVHRDLLVALGRFEEAAQLAMDDGQLRVAATLYSKAGDHDSNVKAARCLSELLSQQLPFGSSDDWTDEKRFKQASEMLKETSAVLEAIEEPFDGEQELRKEITMYQLVTDKDLAALRTLGFAWKEENNLAHALNSLDAALSEFPELSYATLDNVDAYIGDVEAYSSLVQRLLKTGGKLDIADAPTQRLLGLRSAEGEEELELSEIKVLPTSPLFRLLPKPGQGEDKNEARLVSAATLRPLASCFLAKRLDDFLFLVSEVLEKAQALRPPCVAFALATCNATKCDRLHVASADLTEARFQKRLDVLSSIIQLFSSLDFATSVLGEEPDGPTRRTKQNKWLDILSHSLYPVHPFSGAAGEAQDRKREGAWLATTTIIARRSEDTLLRIKSQVGSAILPRWFRLATLAAETSPSSFGAIGARLPLVSAVSNDFVCGRGYEQGTVTEKLPLPFDAPLLVTLLEDLGSLAILSAATKSSAVEDWTWHELLLPRSIMRRFLRSSGARVAMHFPSGLVYELIRLISRAIASLVDCLPHLHVEGLPVQPGSIASIVLAERLFRLLGLLGQRNWYRVYAPVMNENKALGNYFGPRGFAQPLISGYLKAENYSQFEAEARRQSNRFSLDQLLLLDLSPAAKLTGPRGARIIRATTLGGIERQLFSTALSARAKPFIPSAILKANGSAKKEEESDGAGVEDVEVTEEEQAAINAARDAKEVERVKIETKHAIACQRAVRRRLKLEEEQRLLAAKPFTVFWLTFAAAGKQGRAFTLGPVVEIAFALDMQLKRLTKSRDALKKAWKSARDETLEAAGDLMTSGSKLRQALIAVLGNLKASDPLIISSSPAKLRTRLEQAPSLFRETEAQELAERMRIGVKGALTARKERVHTAESGEKPSLGGLDDDGDDEQLEERAEELGRLRA</sequence>
<dbReference type="PANTHER" id="PTHR21529">
    <property type="entry name" value="MAMMARY TURMOR VIRUS RECEPTOR HOMOLOG 1, 2 MTVR1, 2"/>
    <property type="match status" value="1"/>
</dbReference>
<feature type="region of interest" description="Disordered" evidence="6">
    <location>
        <begin position="2447"/>
        <end position="2486"/>
    </location>
</feature>
<comment type="caution">
    <text evidence="8">The sequence shown here is derived from an EMBL/GenBank/DDBJ whole genome shotgun (WGS) entry which is preliminary data.</text>
</comment>
<keyword evidence="4" id="KW-0067">ATP-binding</keyword>
<evidence type="ECO:0000256" key="5">
    <source>
        <dbReference type="SAM" id="Coils"/>
    </source>
</evidence>
<feature type="compositionally biased region" description="Acidic residues" evidence="6">
    <location>
        <begin position="2465"/>
        <end position="2474"/>
    </location>
</feature>
<evidence type="ECO:0000313" key="8">
    <source>
        <dbReference type="EMBL" id="ORY76949.1"/>
    </source>
</evidence>
<reference evidence="8 9" key="1">
    <citation type="submission" date="2016-07" db="EMBL/GenBank/DDBJ databases">
        <title>Pervasive Adenine N6-methylation of Active Genes in Fungi.</title>
        <authorList>
            <consortium name="DOE Joint Genome Institute"/>
            <person name="Mondo S.J."/>
            <person name="Dannebaum R.O."/>
            <person name="Kuo R.C."/>
            <person name="Labutti K."/>
            <person name="Haridas S."/>
            <person name="Kuo A."/>
            <person name="Salamov A."/>
            <person name="Ahrendt S.R."/>
            <person name="Lipzen A."/>
            <person name="Sullivan W."/>
            <person name="Andreopoulos W.B."/>
            <person name="Clum A."/>
            <person name="Lindquist E."/>
            <person name="Daum C."/>
            <person name="Ramamoorthy G.K."/>
            <person name="Gryganskyi A."/>
            <person name="Culley D."/>
            <person name="Magnuson J.K."/>
            <person name="James T.Y."/>
            <person name="O'Malley M.A."/>
            <person name="Stajich J.E."/>
            <person name="Spatafora J.W."/>
            <person name="Visel A."/>
            <person name="Grigoriev I.V."/>
        </authorList>
    </citation>
    <scope>NUCLEOTIDE SEQUENCE [LARGE SCALE GENOMIC DNA]</scope>
    <source>
        <strain evidence="8 9">62-1032</strain>
    </source>
</reference>
<dbReference type="InterPro" id="IPR014017">
    <property type="entry name" value="DNA_helicase_UvrD-like_C"/>
</dbReference>
<evidence type="ECO:0000256" key="3">
    <source>
        <dbReference type="ARBA" id="ARBA00022806"/>
    </source>
</evidence>
<protein>
    <recommendedName>
        <fullName evidence="7">UvrD-like helicase C-terminal domain-containing protein</fullName>
    </recommendedName>
</protein>
<dbReference type="InterPro" id="IPR027417">
    <property type="entry name" value="P-loop_NTPase"/>
</dbReference>
<proteinExistence type="predicted"/>
<evidence type="ECO:0000313" key="9">
    <source>
        <dbReference type="Proteomes" id="UP000193467"/>
    </source>
</evidence>
<feature type="coiled-coil region" evidence="5">
    <location>
        <begin position="912"/>
        <end position="939"/>
    </location>
</feature>
<dbReference type="Proteomes" id="UP000193467">
    <property type="component" value="Unassembled WGS sequence"/>
</dbReference>
<dbReference type="Pfam" id="PF13361">
    <property type="entry name" value="UvrD_C"/>
    <property type="match status" value="1"/>
</dbReference>
<keyword evidence="1" id="KW-0547">Nucleotide-binding</keyword>
<feature type="compositionally biased region" description="Basic and acidic residues" evidence="6">
    <location>
        <begin position="2447"/>
        <end position="2458"/>
    </location>
</feature>
<dbReference type="STRING" id="106004.A0A1Y2EZB6"/>
<dbReference type="InParanoid" id="A0A1Y2EZB6"/>
<gene>
    <name evidence="8" type="ORF">BCR35DRAFT_332754</name>
</gene>
<dbReference type="Gene3D" id="3.40.50.300">
    <property type="entry name" value="P-loop containing nucleotide triphosphate hydrolases"/>
    <property type="match status" value="1"/>
</dbReference>
<dbReference type="GO" id="GO:0016787">
    <property type="term" value="F:hydrolase activity"/>
    <property type="evidence" value="ECO:0007669"/>
    <property type="project" value="UniProtKB-KW"/>
</dbReference>
<keyword evidence="3" id="KW-0347">Helicase</keyword>
<dbReference type="InterPro" id="IPR039904">
    <property type="entry name" value="TRANK1"/>
</dbReference>
<name>A0A1Y2EZB6_9BASI</name>
<evidence type="ECO:0000259" key="7">
    <source>
        <dbReference type="Pfam" id="PF13361"/>
    </source>
</evidence>
<dbReference type="OrthoDB" id="3156807at2759"/>
<dbReference type="InterPro" id="IPR011990">
    <property type="entry name" value="TPR-like_helical_dom_sf"/>
</dbReference>
<feature type="region of interest" description="Disordered" evidence="6">
    <location>
        <begin position="552"/>
        <end position="602"/>
    </location>
</feature>
<dbReference type="GO" id="GO:0005524">
    <property type="term" value="F:ATP binding"/>
    <property type="evidence" value="ECO:0007669"/>
    <property type="project" value="UniProtKB-KW"/>
</dbReference>
<dbReference type="EMBL" id="MCGR01000033">
    <property type="protein sequence ID" value="ORY76949.1"/>
    <property type="molecule type" value="Genomic_DNA"/>
</dbReference>